<sequence>MCAVVVSNVSHSGNTTTTSNNFFNLHANPITPNLMVRFQQHLEANHHHNDSSLMKRKRPAIRVTIPVARLVENVMTTTPRDDHENRVEEIIEVEEDGYGVYSKRGRSRARLEDRYSAFVNHVRGRPKQALFGIFDGHGGPKAAEFAAKRLGDNILNHVGSLTGVESDNKPVEEKIRDGYLAADQEFLNGNSSGGACCVTALIQEGNLMVSNVGDCRAVISRGGLAEALTNDHNPSREDEKTRIESKGGYVDYCNGTWRIQGSLAVSRAIGDQHLKQWVTAEPDTKILTIKPDFEFLILASDGLWNKVSNQEAVDVVLPFFTARSDHKPELKHACRKLVELSISRGSNDDTSVMVIQLARFAH</sequence>
<proteinExistence type="inferred from homology"/>
<reference evidence="12" key="2">
    <citation type="submission" date="2025-08" db="UniProtKB">
        <authorList>
            <consortium name="RefSeq"/>
        </authorList>
    </citation>
    <scope>IDENTIFICATION</scope>
    <source>
        <tissue evidence="12">Leaf</tissue>
    </source>
</reference>
<dbReference type="SUPFAM" id="SSF81606">
    <property type="entry name" value="PP2C-like"/>
    <property type="match status" value="1"/>
</dbReference>
<dbReference type="GeneID" id="110798634"/>
<evidence type="ECO:0000256" key="3">
    <source>
        <dbReference type="ARBA" id="ARBA00013081"/>
    </source>
</evidence>
<evidence type="ECO:0000256" key="8">
    <source>
        <dbReference type="ARBA" id="ARBA00023211"/>
    </source>
</evidence>
<dbReference type="InterPro" id="IPR000222">
    <property type="entry name" value="PP2C_BS"/>
</dbReference>
<evidence type="ECO:0000259" key="10">
    <source>
        <dbReference type="PROSITE" id="PS51746"/>
    </source>
</evidence>
<keyword evidence="8" id="KW-0464">Manganese</keyword>
<evidence type="ECO:0000313" key="12">
    <source>
        <dbReference type="RefSeq" id="XP_056695471.1"/>
    </source>
</evidence>
<evidence type="ECO:0000256" key="1">
    <source>
        <dbReference type="ARBA" id="ARBA00001936"/>
    </source>
</evidence>
<keyword evidence="6" id="KW-0460">Magnesium</keyword>
<dbReference type="PROSITE" id="PS01032">
    <property type="entry name" value="PPM_1"/>
    <property type="match status" value="1"/>
</dbReference>
<dbReference type="EC" id="3.1.3.16" evidence="3"/>
<dbReference type="SMART" id="SM00332">
    <property type="entry name" value="PP2Cc"/>
    <property type="match status" value="1"/>
</dbReference>
<evidence type="ECO:0000256" key="9">
    <source>
        <dbReference type="RuleBase" id="RU003465"/>
    </source>
</evidence>
<evidence type="ECO:0000256" key="2">
    <source>
        <dbReference type="ARBA" id="ARBA00001946"/>
    </source>
</evidence>
<evidence type="ECO:0000256" key="6">
    <source>
        <dbReference type="ARBA" id="ARBA00022842"/>
    </source>
</evidence>
<comment type="similarity">
    <text evidence="9">Belongs to the PP2C family.</text>
</comment>
<keyword evidence="7 9" id="KW-0904">Protein phosphatase</keyword>
<keyword evidence="11" id="KW-1185">Reference proteome</keyword>
<evidence type="ECO:0000256" key="5">
    <source>
        <dbReference type="ARBA" id="ARBA00022801"/>
    </source>
</evidence>
<dbReference type="InterPro" id="IPR001932">
    <property type="entry name" value="PPM-type_phosphatase-like_dom"/>
</dbReference>
<reference evidence="11" key="1">
    <citation type="journal article" date="2021" name="Nat. Commun.">
        <title>Genomic analyses provide insights into spinach domestication and the genetic basis of agronomic traits.</title>
        <authorList>
            <person name="Cai X."/>
            <person name="Sun X."/>
            <person name="Xu C."/>
            <person name="Sun H."/>
            <person name="Wang X."/>
            <person name="Ge C."/>
            <person name="Zhang Z."/>
            <person name="Wang Q."/>
            <person name="Fei Z."/>
            <person name="Jiao C."/>
            <person name="Wang Q."/>
        </authorList>
    </citation>
    <scope>NUCLEOTIDE SEQUENCE [LARGE SCALE GENOMIC DNA]</scope>
    <source>
        <strain evidence="11">cv. Varoflay</strain>
    </source>
</reference>
<comment type="cofactor">
    <cofactor evidence="1">
        <name>Mn(2+)</name>
        <dbReference type="ChEBI" id="CHEBI:29035"/>
    </cofactor>
</comment>
<organism evidence="11 12">
    <name type="scientific">Spinacia oleracea</name>
    <name type="common">Spinach</name>
    <dbReference type="NCBI Taxonomy" id="3562"/>
    <lineage>
        <taxon>Eukaryota</taxon>
        <taxon>Viridiplantae</taxon>
        <taxon>Streptophyta</taxon>
        <taxon>Embryophyta</taxon>
        <taxon>Tracheophyta</taxon>
        <taxon>Spermatophyta</taxon>
        <taxon>Magnoliopsida</taxon>
        <taxon>eudicotyledons</taxon>
        <taxon>Gunneridae</taxon>
        <taxon>Pentapetalae</taxon>
        <taxon>Caryophyllales</taxon>
        <taxon>Chenopodiaceae</taxon>
        <taxon>Chenopodioideae</taxon>
        <taxon>Anserineae</taxon>
        <taxon>Spinacia</taxon>
    </lineage>
</organism>
<keyword evidence="5 9" id="KW-0378">Hydrolase</keyword>
<dbReference type="PANTHER" id="PTHR47992">
    <property type="entry name" value="PROTEIN PHOSPHATASE"/>
    <property type="match status" value="1"/>
</dbReference>
<protein>
    <recommendedName>
        <fullName evidence="3">protein-serine/threonine phosphatase</fullName>
        <ecNumber evidence="3">3.1.3.16</ecNumber>
    </recommendedName>
</protein>
<dbReference type="Pfam" id="PF00481">
    <property type="entry name" value="PP2C"/>
    <property type="match status" value="1"/>
</dbReference>
<accession>A0ABM3RIN0</accession>
<dbReference type="RefSeq" id="XP_056695471.1">
    <property type="nucleotide sequence ID" value="XM_056839493.1"/>
</dbReference>
<dbReference type="InterPro" id="IPR036457">
    <property type="entry name" value="PPM-type-like_dom_sf"/>
</dbReference>
<dbReference type="PROSITE" id="PS51746">
    <property type="entry name" value="PPM_2"/>
    <property type="match status" value="1"/>
</dbReference>
<evidence type="ECO:0000256" key="4">
    <source>
        <dbReference type="ARBA" id="ARBA00022723"/>
    </source>
</evidence>
<name>A0ABM3RIN0_SPIOL</name>
<gene>
    <name evidence="12" type="primary">LOC110798634</name>
</gene>
<feature type="domain" description="PPM-type phosphatase" evidence="10">
    <location>
        <begin position="97"/>
        <end position="357"/>
    </location>
</feature>
<comment type="cofactor">
    <cofactor evidence="2">
        <name>Mg(2+)</name>
        <dbReference type="ChEBI" id="CHEBI:18420"/>
    </cofactor>
</comment>
<dbReference type="InterPro" id="IPR015655">
    <property type="entry name" value="PP2C"/>
</dbReference>
<evidence type="ECO:0000256" key="7">
    <source>
        <dbReference type="ARBA" id="ARBA00022912"/>
    </source>
</evidence>
<dbReference type="SMART" id="SM00331">
    <property type="entry name" value="PP2C_SIG"/>
    <property type="match status" value="1"/>
</dbReference>
<evidence type="ECO:0000313" key="11">
    <source>
        <dbReference type="Proteomes" id="UP000813463"/>
    </source>
</evidence>
<dbReference type="Proteomes" id="UP000813463">
    <property type="component" value="Chromosome 1"/>
</dbReference>
<dbReference type="Gene3D" id="3.60.40.10">
    <property type="entry name" value="PPM-type phosphatase domain"/>
    <property type="match status" value="1"/>
</dbReference>
<keyword evidence="4" id="KW-0479">Metal-binding</keyword>
<dbReference type="CDD" id="cd00143">
    <property type="entry name" value="PP2Cc"/>
    <property type="match status" value="1"/>
</dbReference>